<dbReference type="EMBL" id="JBBPBM010000147">
    <property type="protein sequence ID" value="KAK8503827.1"/>
    <property type="molecule type" value="Genomic_DNA"/>
</dbReference>
<organism evidence="3 4">
    <name type="scientific">Hibiscus sabdariffa</name>
    <name type="common">roselle</name>
    <dbReference type="NCBI Taxonomy" id="183260"/>
    <lineage>
        <taxon>Eukaryota</taxon>
        <taxon>Viridiplantae</taxon>
        <taxon>Streptophyta</taxon>
        <taxon>Embryophyta</taxon>
        <taxon>Tracheophyta</taxon>
        <taxon>Spermatophyta</taxon>
        <taxon>Magnoliopsida</taxon>
        <taxon>eudicotyledons</taxon>
        <taxon>Gunneridae</taxon>
        <taxon>Pentapetalae</taxon>
        <taxon>rosids</taxon>
        <taxon>malvids</taxon>
        <taxon>Malvales</taxon>
        <taxon>Malvaceae</taxon>
        <taxon>Malvoideae</taxon>
        <taxon>Hibiscus</taxon>
    </lineage>
</organism>
<protein>
    <submittedName>
        <fullName evidence="3">Uncharacterized protein</fullName>
    </submittedName>
</protein>
<gene>
    <name evidence="3" type="ORF">V6N12_019001</name>
</gene>
<proteinExistence type="predicted"/>
<accession>A0ABR2B9Q8</accession>
<feature type="signal peptide" evidence="2">
    <location>
        <begin position="1"/>
        <end position="26"/>
    </location>
</feature>
<evidence type="ECO:0000256" key="1">
    <source>
        <dbReference type="SAM" id="MobiDB-lite"/>
    </source>
</evidence>
<keyword evidence="2" id="KW-0732">Signal</keyword>
<keyword evidence="4" id="KW-1185">Reference proteome</keyword>
<reference evidence="3 4" key="1">
    <citation type="journal article" date="2024" name="G3 (Bethesda)">
        <title>Genome assembly of Hibiscus sabdariffa L. provides insights into metabolisms of medicinal natural products.</title>
        <authorList>
            <person name="Kim T."/>
        </authorList>
    </citation>
    <scope>NUCLEOTIDE SEQUENCE [LARGE SCALE GENOMIC DNA]</scope>
    <source>
        <strain evidence="3">TK-2024</strain>
        <tissue evidence="3">Old leaves</tissue>
    </source>
</reference>
<evidence type="ECO:0000256" key="2">
    <source>
        <dbReference type="SAM" id="SignalP"/>
    </source>
</evidence>
<name>A0ABR2B9Q8_9ROSI</name>
<sequence length="90" mass="9474">MGSYAKTILLLLLLLYLDPFICKIKGLDSSGASSTVSAINKDTNEVQMRKLKLEVDTIKDYTPTIPNPKHEPPPRGRSGTSVGGGGGGGS</sequence>
<comment type="caution">
    <text evidence="3">The sequence shown here is derived from an EMBL/GenBank/DDBJ whole genome shotgun (WGS) entry which is preliminary data.</text>
</comment>
<feature type="chain" id="PRO_5045635375" evidence="2">
    <location>
        <begin position="27"/>
        <end position="90"/>
    </location>
</feature>
<evidence type="ECO:0000313" key="4">
    <source>
        <dbReference type="Proteomes" id="UP001472677"/>
    </source>
</evidence>
<dbReference type="Proteomes" id="UP001472677">
    <property type="component" value="Unassembled WGS sequence"/>
</dbReference>
<feature type="region of interest" description="Disordered" evidence="1">
    <location>
        <begin position="60"/>
        <end position="90"/>
    </location>
</feature>
<feature type="compositionally biased region" description="Gly residues" evidence="1">
    <location>
        <begin position="81"/>
        <end position="90"/>
    </location>
</feature>
<evidence type="ECO:0000313" key="3">
    <source>
        <dbReference type="EMBL" id="KAK8503827.1"/>
    </source>
</evidence>